<protein>
    <submittedName>
        <fullName evidence="1">Uncharacterized protein</fullName>
    </submittedName>
</protein>
<gene>
    <name evidence="1" type="ORF">MES5069_110108</name>
</gene>
<sequence>MWSLNRLSSDNPRRLIGGLDSLDCRAAGAIVTVKPDRQLSGAMVGSRVCDGIGLFRERGLDEAFGLAVCRAWCGCA</sequence>
<evidence type="ECO:0000313" key="2">
    <source>
        <dbReference type="Proteomes" id="UP001153050"/>
    </source>
</evidence>
<dbReference type="EMBL" id="CAKXZT010000013">
    <property type="protein sequence ID" value="CAH2395558.1"/>
    <property type="molecule type" value="Genomic_DNA"/>
</dbReference>
<evidence type="ECO:0000313" key="1">
    <source>
        <dbReference type="EMBL" id="CAH2395558.1"/>
    </source>
</evidence>
<reference evidence="1 2" key="1">
    <citation type="submission" date="2022-03" db="EMBL/GenBank/DDBJ databases">
        <authorList>
            <person name="Brunel B."/>
        </authorList>
    </citation>
    <scope>NUCLEOTIDE SEQUENCE [LARGE SCALE GENOMIC DNA]</scope>
    <source>
        <strain evidence="1">STM5069sample</strain>
    </source>
</reference>
<comment type="caution">
    <text evidence="1">The sequence shown here is derived from an EMBL/GenBank/DDBJ whole genome shotgun (WGS) entry which is preliminary data.</text>
</comment>
<proteinExistence type="predicted"/>
<dbReference type="Proteomes" id="UP001153050">
    <property type="component" value="Unassembled WGS sequence"/>
</dbReference>
<organism evidence="1 2">
    <name type="scientific">Mesorhizobium escarrei</name>
    <dbReference type="NCBI Taxonomy" id="666018"/>
    <lineage>
        <taxon>Bacteria</taxon>
        <taxon>Pseudomonadati</taxon>
        <taxon>Pseudomonadota</taxon>
        <taxon>Alphaproteobacteria</taxon>
        <taxon>Hyphomicrobiales</taxon>
        <taxon>Phyllobacteriaceae</taxon>
        <taxon>Mesorhizobium</taxon>
    </lineage>
</organism>
<keyword evidence="2" id="KW-1185">Reference proteome</keyword>
<name>A0ABM9DH46_9HYPH</name>
<accession>A0ABM9DH46</accession>